<evidence type="ECO:0000259" key="2">
    <source>
        <dbReference type="PROSITE" id="PS51750"/>
    </source>
</evidence>
<keyword evidence="4" id="KW-1185">Reference proteome</keyword>
<dbReference type="EMBL" id="CP001779">
    <property type="protein sequence ID" value="ACZ01368.1"/>
    <property type="molecule type" value="Genomic_DNA"/>
</dbReference>
<evidence type="ECO:0000313" key="4">
    <source>
        <dbReference type="Proteomes" id="UP000002072"/>
    </source>
</evidence>
<evidence type="ECO:0000313" key="3">
    <source>
        <dbReference type="EMBL" id="ACZ01368.1"/>
    </source>
</evidence>
<dbReference type="OrthoDB" id="9812611at2"/>
<dbReference type="SMART" id="SM01040">
    <property type="entry name" value="Bro-N"/>
    <property type="match status" value="1"/>
</dbReference>
<feature type="domain" description="Bro-N" evidence="2">
    <location>
        <begin position="6"/>
        <end position="104"/>
    </location>
</feature>
<sequence>MEILDRKEILGVELVIFGSEVSPRFNANEIARIIENSNVSQMIKEVDEDEKELVLVTREDGRTHKQWYLTEDGLYEVLFASRKPIAKKFKKQVKEILKSIRQKGGYIVVKKEDNEATIKSRIENLMKETEKKLRILENKINGYEIFFDEGKEYIGISFIAQKYEMKVDELIKILTEKRFLYKKGKVLYLYRKHRYKNYGKYFKINKKNIFKFSLKGEAFISSLLNL</sequence>
<evidence type="ECO:0000256" key="1">
    <source>
        <dbReference type="SAM" id="Coils"/>
    </source>
</evidence>
<dbReference type="eggNOG" id="COG3617">
    <property type="taxonomic scope" value="Bacteria"/>
</dbReference>
<dbReference type="HOGENOM" id="CLU_046670_3_0_0"/>
<dbReference type="Proteomes" id="UP000002072">
    <property type="component" value="Chromosome"/>
</dbReference>
<feature type="coiled-coil region" evidence="1">
    <location>
        <begin position="119"/>
        <end position="146"/>
    </location>
</feature>
<dbReference type="Pfam" id="PF02498">
    <property type="entry name" value="Bro-N"/>
    <property type="match status" value="1"/>
</dbReference>
<dbReference type="PROSITE" id="PS51750">
    <property type="entry name" value="BRO_N"/>
    <property type="match status" value="1"/>
</dbReference>
<dbReference type="PANTHER" id="PTHR36180">
    <property type="entry name" value="DNA-BINDING PROTEIN-RELATED-RELATED"/>
    <property type="match status" value="1"/>
</dbReference>
<proteinExistence type="predicted"/>
<organism evidence="3 4">
    <name type="scientific">Streptobacillus moniliformis (strain ATCC 14647 / DSM 12112 / NCTC 10651 / 9901)</name>
    <dbReference type="NCBI Taxonomy" id="519441"/>
    <lineage>
        <taxon>Bacteria</taxon>
        <taxon>Fusobacteriati</taxon>
        <taxon>Fusobacteriota</taxon>
        <taxon>Fusobacteriia</taxon>
        <taxon>Fusobacteriales</taxon>
        <taxon>Leptotrichiaceae</taxon>
        <taxon>Streptobacillus</taxon>
    </lineage>
</organism>
<dbReference type="KEGG" id="smf:Smon_0902"/>
<dbReference type="AlphaFoldDB" id="D1AYJ2"/>
<name>D1AYJ2_STRM9</name>
<accession>D1AYJ2</accession>
<reference evidence="3 4" key="1">
    <citation type="journal article" date="2009" name="Stand. Genomic Sci.">
        <title>Complete genome sequence of Streptobacillus moniliformis type strain (9901T).</title>
        <authorList>
            <person name="Nolan M."/>
            <person name="Gronow S."/>
            <person name="Lapidus A."/>
            <person name="Ivanova N."/>
            <person name="Copeland A."/>
            <person name="Lucas S."/>
            <person name="Del Rio T.G."/>
            <person name="Chen F."/>
            <person name="Tice H."/>
            <person name="Pitluck S."/>
            <person name="Cheng J.F."/>
            <person name="Sims D."/>
            <person name="Meincke L."/>
            <person name="Bruce D."/>
            <person name="Goodwin L."/>
            <person name="Brettin T."/>
            <person name="Han C."/>
            <person name="Detter J.C."/>
            <person name="Ovchinikova G."/>
            <person name="Pati A."/>
            <person name="Mavromatis K."/>
            <person name="Mikhailova N."/>
            <person name="Chen A."/>
            <person name="Palaniappan K."/>
            <person name="Land M."/>
            <person name="Hauser L."/>
            <person name="Chang Y.J."/>
            <person name="Jeffries C.D."/>
            <person name="Rohde M."/>
            <person name="Sproer C."/>
            <person name="Goker M."/>
            <person name="Bristow J."/>
            <person name="Eisen J.A."/>
            <person name="Markowitz V."/>
            <person name="Hugenholtz P."/>
            <person name="Kyrpides N.C."/>
            <person name="Klenk H.P."/>
            <person name="Chain P."/>
        </authorList>
    </citation>
    <scope>NUCLEOTIDE SEQUENCE [LARGE SCALE GENOMIC DNA]</scope>
    <source>
        <strain evidence="4">ATCC 14647 / DSM 12112 / NCTC 10651 / 9901</strain>
    </source>
</reference>
<keyword evidence="1" id="KW-0175">Coiled coil</keyword>
<dbReference type="STRING" id="519441.Smon_0902"/>
<dbReference type="PANTHER" id="PTHR36180:SF2">
    <property type="entry name" value="BRO FAMILY PROTEIN"/>
    <property type="match status" value="1"/>
</dbReference>
<dbReference type="InterPro" id="IPR003497">
    <property type="entry name" value="BRO_N_domain"/>
</dbReference>
<protein>
    <submittedName>
        <fullName evidence="3">Prophage antirepressor</fullName>
    </submittedName>
</protein>
<gene>
    <name evidence="3" type="ordered locus">Smon_0902</name>
</gene>